<keyword evidence="3" id="KW-1185">Reference proteome</keyword>
<feature type="transmembrane region" description="Helical" evidence="1">
    <location>
        <begin position="35"/>
        <end position="55"/>
    </location>
</feature>
<protein>
    <submittedName>
        <fullName evidence="2">Uncharacterized protein</fullName>
    </submittedName>
</protein>
<evidence type="ECO:0000313" key="3">
    <source>
        <dbReference type="Proteomes" id="UP001195769"/>
    </source>
</evidence>
<keyword evidence="1" id="KW-0472">Membrane</keyword>
<reference evidence="2" key="1">
    <citation type="journal article" date="2020" name="New Phytol.">
        <title>Comparative genomics reveals dynamic genome evolution in host specialist ectomycorrhizal fungi.</title>
        <authorList>
            <person name="Lofgren L.A."/>
            <person name="Nguyen N.H."/>
            <person name="Vilgalys R."/>
            <person name="Ruytinx J."/>
            <person name="Liao H.L."/>
            <person name="Branco S."/>
            <person name="Kuo A."/>
            <person name="LaButti K."/>
            <person name="Lipzen A."/>
            <person name="Andreopoulos W."/>
            <person name="Pangilinan J."/>
            <person name="Riley R."/>
            <person name="Hundley H."/>
            <person name="Na H."/>
            <person name="Barry K."/>
            <person name="Grigoriev I.V."/>
            <person name="Stajich J.E."/>
            <person name="Kennedy P.G."/>
        </authorList>
    </citation>
    <scope>NUCLEOTIDE SEQUENCE</scope>
    <source>
        <strain evidence="2">FC203</strain>
    </source>
</reference>
<keyword evidence="1" id="KW-0812">Transmembrane</keyword>
<evidence type="ECO:0000256" key="1">
    <source>
        <dbReference type="SAM" id="Phobius"/>
    </source>
</evidence>
<name>A0AAD4EJF4_9AGAM</name>
<dbReference type="GeneID" id="64665827"/>
<keyword evidence="1" id="KW-1133">Transmembrane helix</keyword>
<accession>A0AAD4EJF4</accession>
<dbReference type="RefSeq" id="XP_041232746.1">
    <property type="nucleotide sequence ID" value="XM_041371529.1"/>
</dbReference>
<feature type="transmembrane region" description="Helical" evidence="1">
    <location>
        <begin position="75"/>
        <end position="93"/>
    </location>
</feature>
<organism evidence="2 3">
    <name type="scientific">Suillus fuscotomentosus</name>
    <dbReference type="NCBI Taxonomy" id="1912939"/>
    <lineage>
        <taxon>Eukaryota</taxon>
        <taxon>Fungi</taxon>
        <taxon>Dikarya</taxon>
        <taxon>Basidiomycota</taxon>
        <taxon>Agaricomycotina</taxon>
        <taxon>Agaricomycetes</taxon>
        <taxon>Agaricomycetidae</taxon>
        <taxon>Boletales</taxon>
        <taxon>Suillineae</taxon>
        <taxon>Suillaceae</taxon>
        <taxon>Suillus</taxon>
    </lineage>
</organism>
<dbReference type="AlphaFoldDB" id="A0AAD4EJF4"/>
<gene>
    <name evidence="2" type="ORF">F5891DRAFT_359787</name>
</gene>
<dbReference type="Proteomes" id="UP001195769">
    <property type="component" value="Unassembled WGS sequence"/>
</dbReference>
<proteinExistence type="predicted"/>
<comment type="caution">
    <text evidence="2">The sequence shown here is derived from an EMBL/GenBank/DDBJ whole genome shotgun (WGS) entry which is preliminary data.</text>
</comment>
<evidence type="ECO:0000313" key="2">
    <source>
        <dbReference type="EMBL" id="KAG1907171.1"/>
    </source>
</evidence>
<dbReference type="EMBL" id="JABBWK010000003">
    <property type="protein sequence ID" value="KAG1907171.1"/>
    <property type="molecule type" value="Genomic_DNA"/>
</dbReference>
<sequence>MALFTDHPVRHVLKGIFALVMGHVIMKFLPHSVQVIHLTQTSVTILAIGALIVLVVKHHRTAGENRVLSQGQEELILIAAFGAFCLPLGYARVEPR</sequence>